<name>A0A8H7VME6_9FUNG</name>
<comment type="subcellular location">
    <subcellularLocation>
        <location evidence="1 8">Nucleus</location>
    </subcellularLocation>
</comment>
<comment type="function">
    <text evidence="8">Component of the Mediator complex, a coactivator involved in the regulated transcription of nearly all RNA polymerase II-dependent genes. Mediator functions as a bridge to convey information from gene-specific regulatory proteins to the basal RNA polymerase II transcription machinery. Mediator is recruited to promoters by direct interactions with regulatory proteins and serves as a scaffold for the assembly of a functional preinitiation complex with RNA polymerase II and the general transcription factors.</text>
</comment>
<keyword evidence="12" id="KW-1185">Reference proteome</keyword>
<dbReference type="GO" id="GO:0003712">
    <property type="term" value="F:transcription coregulator activity"/>
    <property type="evidence" value="ECO:0007669"/>
    <property type="project" value="InterPro"/>
</dbReference>
<evidence type="ECO:0000313" key="11">
    <source>
        <dbReference type="EMBL" id="KAG2225980.1"/>
    </source>
</evidence>
<feature type="region of interest" description="Disordered" evidence="10">
    <location>
        <begin position="170"/>
        <end position="226"/>
    </location>
</feature>
<dbReference type="PANTHER" id="PTHR13208">
    <property type="entry name" value="MEDIATOR OF RNA POLYMERASE II TRANSCRIPTION SUBUNIT 4"/>
    <property type="match status" value="1"/>
</dbReference>
<dbReference type="GO" id="GO:0006357">
    <property type="term" value="P:regulation of transcription by RNA polymerase II"/>
    <property type="evidence" value="ECO:0007669"/>
    <property type="project" value="InterPro"/>
</dbReference>
<keyword evidence="8" id="KW-0010">Activator</keyword>
<keyword evidence="9" id="KW-0175">Coiled coil</keyword>
<dbReference type="OrthoDB" id="1929813at2759"/>
<reference evidence="11 12" key="1">
    <citation type="submission" date="2020-12" db="EMBL/GenBank/DDBJ databases">
        <title>Metabolic potential, ecology and presence of endohyphal bacteria is reflected in genomic diversity of Mucoromycotina.</title>
        <authorList>
            <person name="Muszewska A."/>
            <person name="Okrasinska A."/>
            <person name="Steczkiewicz K."/>
            <person name="Drgas O."/>
            <person name="Orlowska M."/>
            <person name="Perlinska-Lenart U."/>
            <person name="Aleksandrzak-Piekarczyk T."/>
            <person name="Szatraj K."/>
            <person name="Zielenkiewicz U."/>
            <person name="Pilsyk S."/>
            <person name="Malc E."/>
            <person name="Mieczkowski P."/>
            <person name="Kruszewska J.S."/>
            <person name="Biernat P."/>
            <person name="Pawlowska J."/>
        </authorList>
    </citation>
    <scope>NUCLEOTIDE SEQUENCE [LARGE SCALE GENOMIC DNA]</scope>
    <source>
        <strain evidence="11 12">CBS 142.35</strain>
    </source>
</reference>
<dbReference type="GO" id="GO:0070847">
    <property type="term" value="C:core mediator complex"/>
    <property type="evidence" value="ECO:0007669"/>
    <property type="project" value="TreeGrafter"/>
</dbReference>
<comment type="caution">
    <text evidence="11">The sequence shown here is derived from an EMBL/GenBank/DDBJ whole genome shotgun (WGS) entry which is preliminary data.</text>
</comment>
<feature type="coiled-coil region" evidence="9">
    <location>
        <begin position="46"/>
        <end position="108"/>
    </location>
</feature>
<keyword evidence="6 8" id="KW-0539">Nucleus</keyword>
<dbReference type="Proteomes" id="UP000646827">
    <property type="component" value="Unassembled WGS sequence"/>
</dbReference>
<evidence type="ECO:0000256" key="1">
    <source>
        <dbReference type="ARBA" id="ARBA00004123"/>
    </source>
</evidence>
<evidence type="ECO:0000256" key="3">
    <source>
        <dbReference type="ARBA" id="ARBA00020629"/>
    </source>
</evidence>
<dbReference type="EMBL" id="JAEPRB010000021">
    <property type="protein sequence ID" value="KAG2225980.1"/>
    <property type="molecule type" value="Genomic_DNA"/>
</dbReference>
<evidence type="ECO:0000256" key="5">
    <source>
        <dbReference type="ARBA" id="ARBA00023163"/>
    </source>
</evidence>
<keyword evidence="4 8" id="KW-0805">Transcription regulation</keyword>
<dbReference type="Pfam" id="PF10018">
    <property type="entry name" value="Med4"/>
    <property type="match status" value="1"/>
</dbReference>
<evidence type="ECO:0000313" key="12">
    <source>
        <dbReference type="Proteomes" id="UP000646827"/>
    </source>
</evidence>
<dbReference type="GO" id="GO:0016592">
    <property type="term" value="C:mediator complex"/>
    <property type="evidence" value="ECO:0007669"/>
    <property type="project" value="InterPro"/>
</dbReference>
<organism evidence="11 12">
    <name type="scientific">Circinella minor</name>
    <dbReference type="NCBI Taxonomy" id="1195481"/>
    <lineage>
        <taxon>Eukaryota</taxon>
        <taxon>Fungi</taxon>
        <taxon>Fungi incertae sedis</taxon>
        <taxon>Mucoromycota</taxon>
        <taxon>Mucoromycotina</taxon>
        <taxon>Mucoromycetes</taxon>
        <taxon>Mucorales</taxon>
        <taxon>Lichtheimiaceae</taxon>
        <taxon>Circinella</taxon>
    </lineage>
</organism>
<evidence type="ECO:0000256" key="4">
    <source>
        <dbReference type="ARBA" id="ARBA00023015"/>
    </source>
</evidence>
<dbReference type="InterPro" id="IPR019258">
    <property type="entry name" value="Mediator_Med4"/>
</dbReference>
<proteinExistence type="inferred from homology"/>
<sequence>MSLSLRDQVGNLLTEYSDLTRQFFQSLTTIAENTTTSNPDQLVKRIVDVDNRLQSALNQIEKHQARQRSIIKVQDDIQRHQQALLDLVKQLNTAREGLEEDLTGASKELKAIHYAEQSNVDFKDILSYSSKLAKYTSAPPGFDLASADGKVFEKPYPDEEQMRRGLIYRQRGGVQHTGQEDQFESSDSEMSAEEDKAGARPGGAPVTEETQGDPFWILDLNPDLAS</sequence>
<feature type="compositionally biased region" description="Acidic residues" evidence="10">
    <location>
        <begin position="181"/>
        <end position="192"/>
    </location>
</feature>
<comment type="similarity">
    <text evidence="2 8">Belongs to the Mediator complex subunit 4 family.</text>
</comment>
<accession>A0A8H7VME6</accession>
<evidence type="ECO:0000256" key="7">
    <source>
        <dbReference type="ARBA" id="ARBA00031257"/>
    </source>
</evidence>
<evidence type="ECO:0000256" key="2">
    <source>
        <dbReference type="ARBA" id="ARBA00009626"/>
    </source>
</evidence>
<evidence type="ECO:0000256" key="10">
    <source>
        <dbReference type="SAM" id="MobiDB-lite"/>
    </source>
</evidence>
<dbReference type="AlphaFoldDB" id="A0A8H7VME6"/>
<keyword evidence="5 8" id="KW-0804">Transcription</keyword>
<comment type="subunit">
    <text evidence="8">Component of the Mediator complex.</text>
</comment>
<gene>
    <name evidence="8" type="primary">MED4</name>
    <name evidence="11" type="ORF">INT45_002446</name>
</gene>
<evidence type="ECO:0000256" key="6">
    <source>
        <dbReference type="ARBA" id="ARBA00023242"/>
    </source>
</evidence>
<dbReference type="PANTHER" id="PTHR13208:SF2">
    <property type="entry name" value="MEDIATOR OF RNA POLYMERASE II TRANSCRIPTION SUBUNIT 4"/>
    <property type="match status" value="1"/>
</dbReference>
<evidence type="ECO:0000256" key="9">
    <source>
        <dbReference type="SAM" id="Coils"/>
    </source>
</evidence>
<protein>
    <recommendedName>
        <fullName evidence="3 8">Mediator of RNA polymerase II transcription subunit 4</fullName>
    </recommendedName>
    <alternativeName>
        <fullName evidence="7 8">Mediator complex subunit 4</fullName>
    </alternativeName>
</protein>
<evidence type="ECO:0000256" key="8">
    <source>
        <dbReference type="RuleBase" id="RU364141"/>
    </source>
</evidence>